<dbReference type="Proteomes" id="UP000299102">
    <property type="component" value="Unassembled WGS sequence"/>
</dbReference>
<dbReference type="EMBL" id="BGZK01001067">
    <property type="protein sequence ID" value="GBP70224.1"/>
    <property type="molecule type" value="Genomic_DNA"/>
</dbReference>
<accession>A0A4C1Y5G8</accession>
<dbReference type="AlphaFoldDB" id="A0A4C1Y5G8"/>
<organism evidence="1 2">
    <name type="scientific">Eumeta variegata</name>
    <name type="common">Bagworm moth</name>
    <name type="synonym">Eumeta japonica</name>
    <dbReference type="NCBI Taxonomy" id="151549"/>
    <lineage>
        <taxon>Eukaryota</taxon>
        <taxon>Metazoa</taxon>
        <taxon>Ecdysozoa</taxon>
        <taxon>Arthropoda</taxon>
        <taxon>Hexapoda</taxon>
        <taxon>Insecta</taxon>
        <taxon>Pterygota</taxon>
        <taxon>Neoptera</taxon>
        <taxon>Endopterygota</taxon>
        <taxon>Lepidoptera</taxon>
        <taxon>Glossata</taxon>
        <taxon>Ditrysia</taxon>
        <taxon>Tineoidea</taxon>
        <taxon>Psychidae</taxon>
        <taxon>Oiketicinae</taxon>
        <taxon>Eumeta</taxon>
    </lineage>
</organism>
<comment type="caution">
    <text evidence="1">The sequence shown here is derived from an EMBL/GenBank/DDBJ whole genome shotgun (WGS) entry which is preliminary data.</text>
</comment>
<proteinExistence type="predicted"/>
<evidence type="ECO:0000313" key="2">
    <source>
        <dbReference type="Proteomes" id="UP000299102"/>
    </source>
</evidence>
<reference evidence="1 2" key="1">
    <citation type="journal article" date="2019" name="Commun. Biol.">
        <title>The bagworm genome reveals a unique fibroin gene that provides high tensile strength.</title>
        <authorList>
            <person name="Kono N."/>
            <person name="Nakamura H."/>
            <person name="Ohtoshi R."/>
            <person name="Tomita M."/>
            <person name="Numata K."/>
            <person name="Arakawa K."/>
        </authorList>
    </citation>
    <scope>NUCLEOTIDE SEQUENCE [LARGE SCALE GENOMIC DNA]</scope>
</reference>
<protein>
    <submittedName>
        <fullName evidence="1">Uncharacterized protein</fullName>
    </submittedName>
</protein>
<evidence type="ECO:0000313" key="1">
    <source>
        <dbReference type="EMBL" id="GBP70224.1"/>
    </source>
</evidence>
<name>A0A4C1Y5G8_EUMVA</name>
<sequence length="252" mass="27547">MERARFMSARAEQTRHLARAAVDVLLIRFTRRRAGVARRGRAPRRPADRRLLTSTHFERSTGVSRLNDRVRGPVGASKGASVSGVPLGVVKGWLRRLGGSGRALAAAGGRGVSRRRLARYGSTTPNPKCLEKNVSVSSVIEIALSVSIAGCSRGARFKTVCLHAKVVICLRMNFDTELGIVVSGFNLITEILLFEIEGHGHWEFHSGPVRVGVRSRSLVVDTAISAANWRPTLALTRLKTIRFKNYALNTLS</sequence>
<gene>
    <name evidence="1" type="ORF">EVAR_7491_1</name>
</gene>
<keyword evidence="2" id="KW-1185">Reference proteome</keyword>